<sequence length="374" mass="40349">MAALGLSAEEIAAVEKMADYKVRNGDQFEALIKQKQQGNPKFAFLFDVASPAHAYYQQRFLQLKAQQHAPQLQQHAPSPRAPPAAGFGPPLGAGGHFAPAGYPQVMAHAPPLQMAQMAQMAHMQQMQQMQMMHAQPPQPPIPPMPPMLPSPAAAAPSALSPEELARERAAALAQRLQLAPEVHPPAPMPAHLAALQAQAAQIAPPRPPAAPPVLSAHSIPVGALATLLQQREVRDKFEPLQQPELPRGLPAREAPSAEVLAAIDEYYKGGKPPRPSRRRRRRSASPRRERRGGASMESDGYERTSSHLAHAEMGVREDGSAVGGMGAGRVGLGGHQMSAADQFAEFRGRRSNNYKESMAISKANQYNNWYNVGS</sequence>
<dbReference type="AlphaFoldDB" id="A0AB34ITC0"/>
<dbReference type="GO" id="GO:0000381">
    <property type="term" value="P:regulation of alternative mRNA splicing, via spliceosome"/>
    <property type="evidence" value="ECO:0007669"/>
    <property type="project" value="TreeGrafter"/>
</dbReference>
<feature type="region of interest" description="Disordered" evidence="1">
    <location>
        <begin position="66"/>
        <end position="87"/>
    </location>
</feature>
<feature type="region of interest" description="Disordered" evidence="1">
    <location>
        <begin position="265"/>
        <end position="306"/>
    </location>
</feature>
<accession>A0AB34ITC0</accession>
<proteinExistence type="predicted"/>
<dbReference type="Proteomes" id="UP001515480">
    <property type="component" value="Unassembled WGS sequence"/>
</dbReference>
<dbReference type="GO" id="GO:0071004">
    <property type="term" value="C:U2-type prespliceosome"/>
    <property type="evidence" value="ECO:0007669"/>
    <property type="project" value="TreeGrafter"/>
</dbReference>
<organism evidence="3 4">
    <name type="scientific">Prymnesium parvum</name>
    <name type="common">Toxic golden alga</name>
    <dbReference type="NCBI Taxonomy" id="97485"/>
    <lineage>
        <taxon>Eukaryota</taxon>
        <taxon>Haptista</taxon>
        <taxon>Haptophyta</taxon>
        <taxon>Prymnesiophyceae</taxon>
        <taxon>Prymnesiales</taxon>
        <taxon>Prymnesiaceae</taxon>
        <taxon>Prymnesium</taxon>
    </lineage>
</organism>
<dbReference type="GO" id="GO:0003723">
    <property type="term" value="F:RNA binding"/>
    <property type="evidence" value="ECO:0007669"/>
    <property type="project" value="InterPro"/>
</dbReference>
<dbReference type="GO" id="GO:0045292">
    <property type="term" value="P:mRNA cis splicing, via spliceosome"/>
    <property type="evidence" value="ECO:0007669"/>
    <property type="project" value="InterPro"/>
</dbReference>
<protein>
    <recommendedName>
        <fullName evidence="2">SURP motif domain-containing protein</fullName>
    </recommendedName>
</protein>
<dbReference type="GO" id="GO:0005686">
    <property type="term" value="C:U2 snRNP"/>
    <property type="evidence" value="ECO:0007669"/>
    <property type="project" value="TreeGrafter"/>
</dbReference>
<dbReference type="Pfam" id="PF01805">
    <property type="entry name" value="Surp"/>
    <property type="match status" value="1"/>
</dbReference>
<dbReference type="GO" id="GO:0071013">
    <property type="term" value="C:catalytic step 2 spliceosome"/>
    <property type="evidence" value="ECO:0007669"/>
    <property type="project" value="TreeGrafter"/>
</dbReference>
<gene>
    <name evidence="3" type="ORF">AB1Y20_008067</name>
</gene>
<comment type="caution">
    <text evidence="3">The sequence shown here is derived from an EMBL/GenBank/DDBJ whole genome shotgun (WGS) entry which is preliminary data.</text>
</comment>
<dbReference type="InterPro" id="IPR035967">
    <property type="entry name" value="SWAP/Surp_sf"/>
</dbReference>
<name>A0AB34ITC0_PRYPA</name>
<evidence type="ECO:0000313" key="4">
    <source>
        <dbReference type="Proteomes" id="UP001515480"/>
    </source>
</evidence>
<dbReference type="EMBL" id="JBGBPQ010000018">
    <property type="protein sequence ID" value="KAL1507217.1"/>
    <property type="molecule type" value="Genomic_DNA"/>
</dbReference>
<keyword evidence="4" id="KW-1185">Reference proteome</keyword>
<evidence type="ECO:0000313" key="3">
    <source>
        <dbReference type="EMBL" id="KAL1507217.1"/>
    </source>
</evidence>
<dbReference type="SUPFAM" id="SSF109905">
    <property type="entry name" value="Surp module (SWAP domain)"/>
    <property type="match status" value="1"/>
</dbReference>
<feature type="domain" description="SURP motif" evidence="2">
    <location>
        <begin position="13"/>
        <end position="56"/>
    </location>
</feature>
<dbReference type="PROSITE" id="PS50128">
    <property type="entry name" value="SURP"/>
    <property type="match status" value="1"/>
</dbReference>
<dbReference type="SMART" id="SM00648">
    <property type="entry name" value="SWAP"/>
    <property type="match status" value="1"/>
</dbReference>
<dbReference type="PANTHER" id="PTHR15316:SF1">
    <property type="entry name" value="SPLICING FACTOR 3A SUBUNIT 1"/>
    <property type="match status" value="1"/>
</dbReference>
<dbReference type="InterPro" id="IPR045146">
    <property type="entry name" value="SF3A1"/>
</dbReference>
<feature type="compositionally biased region" description="Basic residues" evidence="1">
    <location>
        <begin position="274"/>
        <end position="290"/>
    </location>
</feature>
<evidence type="ECO:0000259" key="2">
    <source>
        <dbReference type="PROSITE" id="PS50128"/>
    </source>
</evidence>
<dbReference type="PANTHER" id="PTHR15316">
    <property type="entry name" value="SPLICEOSOME ASSOCIATED PROTEIN 114/SWAP SPLICING FACTOR-RELATED"/>
    <property type="match status" value="1"/>
</dbReference>
<evidence type="ECO:0000256" key="1">
    <source>
        <dbReference type="SAM" id="MobiDB-lite"/>
    </source>
</evidence>
<reference evidence="3 4" key="1">
    <citation type="journal article" date="2024" name="Science">
        <title>Giant polyketide synthase enzymes in the biosynthesis of giant marine polyether toxins.</title>
        <authorList>
            <person name="Fallon T.R."/>
            <person name="Shende V.V."/>
            <person name="Wierzbicki I.H."/>
            <person name="Pendleton A.L."/>
            <person name="Watervoot N.F."/>
            <person name="Auber R.P."/>
            <person name="Gonzalez D.J."/>
            <person name="Wisecaver J.H."/>
            <person name="Moore B.S."/>
        </authorList>
    </citation>
    <scope>NUCLEOTIDE SEQUENCE [LARGE SCALE GENOMIC DNA]</scope>
    <source>
        <strain evidence="3 4">12B1</strain>
    </source>
</reference>
<dbReference type="Gene3D" id="1.10.10.790">
    <property type="entry name" value="Surp module"/>
    <property type="match status" value="1"/>
</dbReference>
<dbReference type="InterPro" id="IPR000061">
    <property type="entry name" value="Surp"/>
</dbReference>